<feature type="compositionally biased region" description="Gly residues" evidence="1">
    <location>
        <begin position="46"/>
        <end position="60"/>
    </location>
</feature>
<feature type="compositionally biased region" description="Gly residues" evidence="1">
    <location>
        <begin position="71"/>
        <end position="87"/>
    </location>
</feature>
<dbReference type="RefSeq" id="WP_070031148.1">
    <property type="nucleotide sequence ID" value="NZ_LJGS01000036.1"/>
</dbReference>
<dbReference type="EMBL" id="LJGT01000038">
    <property type="protein sequence ID" value="OEU90158.1"/>
    <property type="molecule type" value="Genomic_DNA"/>
</dbReference>
<evidence type="ECO:0000313" key="5">
    <source>
        <dbReference type="Proteomes" id="UP000176087"/>
    </source>
</evidence>
<evidence type="ECO:0000256" key="1">
    <source>
        <dbReference type="SAM" id="MobiDB-lite"/>
    </source>
</evidence>
<evidence type="ECO:0000256" key="2">
    <source>
        <dbReference type="SAM" id="SignalP"/>
    </source>
</evidence>
<dbReference type="Pfam" id="PF14016">
    <property type="entry name" value="DUF4232"/>
    <property type="match status" value="1"/>
</dbReference>
<evidence type="ECO:0000259" key="3">
    <source>
        <dbReference type="Pfam" id="PF14016"/>
    </source>
</evidence>
<dbReference type="STRING" id="933944.AN215_11410"/>
<dbReference type="InterPro" id="IPR025326">
    <property type="entry name" value="DUF4232"/>
</dbReference>
<evidence type="ECO:0000313" key="4">
    <source>
        <dbReference type="EMBL" id="OEU90158.1"/>
    </source>
</evidence>
<feature type="chain" id="PRO_5038455662" description="DUF4232 domain-containing protein" evidence="2">
    <location>
        <begin position="17"/>
        <end position="238"/>
    </location>
</feature>
<name>A0A1E7JPG4_9ACTN</name>
<sequence>MRNRLRLAAATTTVLAACSLVITGCGPKDDSGAGAPASSTSSTASPGGGAGESAGGAGGDGETEGRSAGASGNGGTGGGEAGDGGLGNHKPDAPACTEKNTAVTIRTAVGSGTGEIQVFNNSGRSCSVYGAPNLILKSSDGEILNPEPATDGNQEAPLVTVDSGSVATADLTYESGPVSEGGSQDGITCGKSAETAEVSNQDATWNAKIRANEAGDADAAEAGLIVCGPKTTVGPFQQ</sequence>
<dbReference type="OrthoDB" id="9963904at2"/>
<protein>
    <recommendedName>
        <fullName evidence="3">DUF4232 domain-containing protein</fullName>
    </recommendedName>
</protein>
<gene>
    <name evidence="4" type="ORF">AN215_11410</name>
</gene>
<proteinExistence type="predicted"/>
<comment type="caution">
    <text evidence="4">The sequence shown here is derived from an EMBL/GenBank/DDBJ whole genome shotgun (WGS) entry which is preliminary data.</text>
</comment>
<feature type="domain" description="DUF4232" evidence="3">
    <location>
        <begin position="96"/>
        <end position="237"/>
    </location>
</feature>
<keyword evidence="2" id="KW-0732">Signal</keyword>
<dbReference type="Proteomes" id="UP000176087">
    <property type="component" value="Unassembled WGS sequence"/>
</dbReference>
<dbReference type="PROSITE" id="PS51257">
    <property type="entry name" value="PROKAR_LIPOPROTEIN"/>
    <property type="match status" value="1"/>
</dbReference>
<reference evidence="4 5" key="1">
    <citation type="journal article" date="2016" name="Front. Microbiol.">
        <title>Comparative Genomics Analysis of Streptomyces Species Reveals Their Adaptation to the Marine Environment and Their Diversity at the Genomic Level.</title>
        <authorList>
            <person name="Tian X."/>
            <person name="Zhang Z."/>
            <person name="Yang T."/>
            <person name="Chen M."/>
            <person name="Li J."/>
            <person name="Chen F."/>
            <person name="Yang J."/>
            <person name="Li W."/>
            <person name="Zhang B."/>
            <person name="Zhang Z."/>
            <person name="Wu J."/>
            <person name="Zhang C."/>
            <person name="Long L."/>
            <person name="Xiao J."/>
        </authorList>
    </citation>
    <scope>NUCLEOTIDE SEQUENCE [LARGE SCALE GENOMIC DNA]</scope>
    <source>
        <strain evidence="4 5">SCSIO 10390</strain>
    </source>
</reference>
<keyword evidence="5" id="KW-1185">Reference proteome</keyword>
<dbReference type="AlphaFoldDB" id="A0A1E7JPG4"/>
<feature type="compositionally biased region" description="Low complexity" evidence="1">
    <location>
        <begin position="32"/>
        <end position="45"/>
    </location>
</feature>
<feature type="region of interest" description="Disordered" evidence="1">
    <location>
        <begin position="29"/>
        <end position="96"/>
    </location>
</feature>
<accession>A0A1E7JPG4</accession>
<feature type="signal peptide" evidence="2">
    <location>
        <begin position="1"/>
        <end position="16"/>
    </location>
</feature>
<organism evidence="4 5">
    <name type="scientific">Streptomyces abyssalis</name>
    <dbReference type="NCBI Taxonomy" id="933944"/>
    <lineage>
        <taxon>Bacteria</taxon>
        <taxon>Bacillati</taxon>
        <taxon>Actinomycetota</taxon>
        <taxon>Actinomycetes</taxon>
        <taxon>Kitasatosporales</taxon>
        <taxon>Streptomycetaceae</taxon>
        <taxon>Streptomyces</taxon>
    </lineage>
</organism>